<dbReference type="EMBL" id="PDNA01000299">
    <property type="protein sequence ID" value="PGG98240.1"/>
    <property type="molecule type" value="Genomic_DNA"/>
</dbReference>
<feature type="compositionally biased region" description="Basic and acidic residues" evidence="1">
    <location>
        <begin position="165"/>
        <end position="180"/>
    </location>
</feature>
<proteinExistence type="predicted"/>
<feature type="region of interest" description="Disordered" evidence="1">
    <location>
        <begin position="161"/>
        <end position="181"/>
    </location>
</feature>
<reference evidence="2 3" key="1">
    <citation type="submission" date="2017-10" db="EMBL/GenBank/DDBJ databases">
        <title>Comparative genomics in systemic dimorphic fungi from Ajellomycetaceae.</title>
        <authorList>
            <person name="Munoz J.F."/>
            <person name="Mcewen J.G."/>
            <person name="Clay O.K."/>
            <person name="Cuomo C.A."/>
        </authorList>
    </citation>
    <scope>NUCLEOTIDE SEQUENCE [LARGE SCALE GENOMIC DNA]</scope>
    <source>
        <strain evidence="2 3">UAMH7299</strain>
    </source>
</reference>
<gene>
    <name evidence="2" type="ORF">AJ80_09565</name>
</gene>
<accession>A0A2B7WNZ7</accession>
<protein>
    <submittedName>
        <fullName evidence="2">Uncharacterized protein</fullName>
    </submittedName>
</protein>
<dbReference type="Proteomes" id="UP000224634">
    <property type="component" value="Unassembled WGS sequence"/>
</dbReference>
<evidence type="ECO:0000313" key="3">
    <source>
        <dbReference type="Proteomes" id="UP000224634"/>
    </source>
</evidence>
<comment type="caution">
    <text evidence="2">The sequence shown here is derived from an EMBL/GenBank/DDBJ whole genome shotgun (WGS) entry which is preliminary data.</text>
</comment>
<name>A0A2B7WNZ7_POLH7</name>
<organism evidence="2 3">
    <name type="scientific">Polytolypa hystricis (strain UAMH7299)</name>
    <dbReference type="NCBI Taxonomy" id="1447883"/>
    <lineage>
        <taxon>Eukaryota</taxon>
        <taxon>Fungi</taxon>
        <taxon>Dikarya</taxon>
        <taxon>Ascomycota</taxon>
        <taxon>Pezizomycotina</taxon>
        <taxon>Eurotiomycetes</taxon>
        <taxon>Eurotiomycetidae</taxon>
        <taxon>Onygenales</taxon>
        <taxon>Onygenales incertae sedis</taxon>
        <taxon>Polytolypa</taxon>
    </lineage>
</organism>
<evidence type="ECO:0000256" key="1">
    <source>
        <dbReference type="SAM" id="MobiDB-lite"/>
    </source>
</evidence>
<evidence type="ECO:0000313" key="2">
    <source>
        <dbReference type="EMBL" id="PGG98240.1"/>
    </source>
</evidence>
<dbReference type="AlphaFoldDB" id="A0A2B7WNZ7"/>
<keyword evidence="3" id="KW-1185">Reference proteome</keyword>
<sequence>MTDIASIYTFRPWRETVHGAKSSMWSLSSPSPEEVVYQIEHGDFLGLAKGARPHVNTIVFSTLYAAGSGGTLETMNTKVQAYCKAWLGWISILSKSGWAHWCALALMLSSGLLDSECKTVPSAGITGNLILSPKLKCPVSSKAINSERQLPVEFATFNVSGNKSTHQDASKSERRTKPSEQEAVQAFLDNTNHPDVPLRCTIQNHATMASDRILNIADSWTPRHRCHIPQPLPRETVLVRQILTERRIVTGP</sequence>